<dbReference type="PANTHER" id="PTHR11590:SF70">
    <property type="entry name" value="PROTEIN-GLUTAMINE GAMMA-GLUTAMYLTRANSFERASE 4"/>
    <property type="match status" value="1"/>
</dbReference>
<dbReference type="PANTHER" id="PTHR11590">
    <property type="entry name" value="PROTEIN-GLUTAMINE GAMMA-GLUTAMYLTRANSFERASE"/>
    <property type="match status" value="1"/>
</dbReference>
<organism evidence="2 3">
    <name type="scientific">Phrynosoma platyrhinos</name>
    <name type="common">Desert horned lizard</name>
    <dbReference type="NCBI Taxonomy" id="52577"/>
    <lineage>
        <taxon>Eukaryota</taxon>
        <taxon>Metazoa</taxon>
        <taxon>Chordata</taxon>
        <taxon>Craniata</taxon>
        <taxon>Vertebrata</taxon>
        <taxon>Euteleostomi</taxon>
        <taxon>Lepidosauria</taxon>
        <taxon>Squamata</taxon>
        <taxon>Bifurcata</taxon>
        <taxon>Unidentata</taxon>
        <taxon>Episquamata</taxon>
        <taxon>Toxicofera</taxon>
        <taxon>Iguania</taxon>
        <taxon>Phrynosomatidae</taxon>
        <taxon>Phrynosomatinae</taxon>
        <taxon>Phrynosoma</taxon>
    </lineage>
</organism>
<dbReference type="InterPro" id="IPR036238">
    <property type="entry name" value="Transglutaminase_C_sf"/>
</dbReference>
<name>A0ABQ7TC01_PHRPL</name>
<gene>
    <name evidence="2" type="ORF">JD844_002742</name>
</gene>
<accession>A0ABQ7TC01</accession>
<dbReference type="Gene3D" id="2.60.40.10">
    <property type="entry name" value="Immunoglobulins"/>
    <property type="match status" value="1"/>
</dbReference>
<evidence type="ECO:0000259" key="1">
    <source>
        <dbReference type="Pfam" id="PF00927"/>
    </source>
</evidence>
<evidence type="ECO:0000313" key="3">
    <source>
        <dbReference type="Proteomes" id="UP000826234"/>
    </source>
</evidence>
<keyword evidence="3" id="KW-1185">Reference proteome</keyword>
<dbReference type="InterPro" id="IPR008958">
    <property type="entry name" value="Transglutaminase_C"/>
</dbReference>
<protein>
    <recommendedName>
        <fullName evidence="1">Transglutaminase C-terminal domain-containing protein</fullName>
    </recommendedName>
</protein>
<feature type="domain" description="Transglutaminase C-terminal" evidence="1">
    <location>
        <begin position="1"/>
        <end position="89"/>
    </location>
</feature>
<reference evidence="2 3" key="1">
    <citation type="journal article" date="2022" name="Gigascience">
        <title>A chromosome-level genome assembly and annotation of the desert horned lizard, Phrynosoma platyrhinos, provides insight into chromosomal rearrangements among reptiles.</title>
        <authorList>
            <person name="Koochekian N."/>
            <person name="Ascanio A."/>
            <person name="Farleigh K."/>
            <person name="Card D.C."/>
            <person name="Schield D.R."/>
            <person name="Castoe T.A."/>
            <person name="Jezkova T."/>
        </authorList>
    </citation>
    <scope>NUCLEOTIDE SEQUENCE [LARGE SCALE GENOMIC DNA]</scope>
    <source>
        <strain evidence="2">NK-2021</strain>
    </source>
</reference>
<dbReference type="InterPro" id="IPR050779">
    <property type="entry name" value="Transglutaminase"/>
</dbReference>
<comment type="caution">
    <text evidence="2">The sequence shown here is derived from an EMBL/GenBank/DDBJ whole genome shotgun (WGS) entry which is preliminary data.</text>
</comment>
<dbReference type="EMBL" id="JAIPUX010000521">
    <property type="protein sequence ID" value="KAH0627237.1"/>
    <property type="molecule type" value="Genomic_DNA"/>
</dbReference>
<evidence type="ECO:0000313" key="2">
    <source>
        <dbReference type="EMBL" id="KAH0627237.1"/>
    </source>
</evidence>
<dbReference type="Proteomes" id="UP000826234">
    <property type="component" value="Unassembled WGS sequence"/>
</dbReference>
<proteinExistence type="predicted"/>
<sequence>MPDTAKLNESFTCEVIFKNTLCIALENCKLCVEGLGIFPMTTFDQGDIYPGQTSMSKIACTAWRLGEKKIVVKLNSTQVKGITEEKFITITECKRAMCYE</sequence>
<dbReference type="InterPro" id="IPR013783">
    <property type="entry name" value="Ig-like_fold"/>
</dbReference>
<dbReference type="Pfam" id="PF00927">
    <property type="entry name" value="Transglut_C"/>
    <property type="match status" value="1"/>
</dbReference>
<dbReference type="SUPFAM" id="SSF49309">
    <property type="entry name" value="Transglutaminase, two C-terminal domains"/>
    <property type="match status" value="1"/>
</dbReference>